<name>A0A1E3I246_9TREE</name>
<dbReference type="Proteomes" id="UP000094065">
    <property type="component" value="Unassembled WGS sequence"/>
</dbReference>
<keyword evidence="2" id="KW-1185">Reference proteome</keyword>
<comment type="caution">
    <text evidence="1">The sequence shown here is derived from an EMBL/GenBank/DDBJ whole genome shotgun (WGS) entry which is preliminary data.</text>
</comment>
<organism evidence="1 2">
    <name type="scientific">Cryptococcus amylolentus CBS 6039</name>
    <dbReference type="NCBI Taxonomy" id="1295533"/>
    <lineage>
        <taxon>Eukaryota</taxon>
        <taxon>Fungi</taxon>
        <taxon>Dikarya</taxon>
        <taxon>Basidiomycota</taxon>
        <taxon>Agaricomycotina</taxon>
        <taxon>Tremellomycetes</taxon>
        <taxon>Tremellales</taxon>
        <taxon>Cryptococcaceae</taxon>
        <taxon>Cryptococcus</taxon>
    </lineage>
</organism>
<evidence type="ECO:0000313" key="1">
    <source>
        <dbReference type="EMBL" id="ODN82662.1"/>
    </source>
</evidence>
<dbReference type="AlphaFoldDB" id="A0A1E3I246"/>
<dbReference type="RefSeq" id="XP_018996662.1">
    <property type="nucleotide sequence ID" value="XM_019134235.1"/>
</dbReference>
<reference evidence="1 2" key="1">
    <citation type="submission" date="2016-06" db="EMBL/GenBank/DDBJ databases">
        <title>Evolution of pathogenesis and genome organization in the Tremellales.</title>
        <authorList>
            <person name="Cuomo C."/>
            <person name="Litvintseva A."/>
            <person name="Heitman J."/>
            <person name="Chen Y."/>
            <person name="Sun S."/>
            <person name="Springer D."/>
            <person name="Dromer F."/>
            <person name="Young S."/>
            <person name="Zeng Q."/>
            <person name="Chapman S."/>
            <person name="Gujja S."/>
            <person name="Saif S."/>
            <person name="Birren B."/>
        </authorList>
    </citation>
    <scope>NUCLEOTIDE SEQUENCE [LARGE SCALE GENOMIC DNA]</scope>
    <source>
        <strain evidence="1 2">CBS 6039</strain>
    </source>
</reference>
<accession>A0A1E3I246</accession>
<protein>
    <submittedName>
        <fullName evidence="1">Uncharacterized protein</fullName>
    </submittedName>
</protein>
<sequence>MGNWVPLDAYWSCESPFNALYILYVKKTLELYEEGFENRDIPISESELQLRKKSEGVNFGDLLSEFGDISRTPVRGYDE</sequence>
<dbReference type="GeneID" id="30152268"/>
<evidence type="ECO:0000313" key="2">
    <source>
        <dbReference type="Proteomes" id="UP000094065"/>
    </source>
</evidence>
<dbReference type="EMBL" id="AWGJ01000002">
    <property type="protein sequence ID" value="ODN82662.1"/>
    <property type="molecule type" value="Genomic_DNA"/>
</dbReference>
<proteinExistence type="predicted"/>
<gene>
    <name evidence="1" type="ORF">L202_00959</name>
</gene>